<dbReference type="RefSeq" id="WP_047975100.1">
    <property type="nucleotide sequence ID" value="NZ_CAUZLJ010000007.1"/>
</dbReference>
<evidence type="ECO:0000313" key="1">
    <source>
        <dbReference type="EMBL" id="CAK1254307.1"/>
    </source>
</evidence>
<reference evidence="1 2" key="1">
    <citation type="submission" date="2023-10" db="EMBL/GenBank/DDBJ databases">
        <authorList>
            <person name="Botero Cardona J."/>
        </authorList>
    </citation>
    <scope>NUCLEOTIDE SEQUENCE [LARGE SCALE GENOMIC DNA]</scope>
    <source>
        <strain evidence="1 2">R-82641</strain>
    </source>
</reference>
<dbReference type="Gene3D" id="2.40.50.480">
    <property type="match status" value="1"/>
</dbReference>
<name>A0ABN9YZX9_9LACO</name>
<proteinExistence type="predicted"/>
<organism evidence="1 2">
    <name type="scientific">Fructobacillus cardui</name>
    <dbReference type="NCBI Taxonomy" id="2893170"/>
    <lineage>
        <taxon>Bacteria</taxon>
        <taxon>Bacillati</taxon>
        <taxon>Bacillota</taxon>
        <taxon>Bacilli</taxon>
        <taxon>Lactobacillales</taxon>
        <taxon>Lactobacillaceae</taxon>
        <taxon>Fructobacillus</taxon>
    </lineage>
</organism>
<comment type="caution">
    <text evidence="1">The sequence shown here is derived from an EMBL/GenBank/DDBJ whole genome shotgun (WGS) entry which is preliminary data.</text>
</comment>
<dbReference type="Proteomes" id="UP001314200">
    <property type="component" value="Unassembled WGS sequence"/>
</dbReference>
<accession>A0ABN9YZX9</accession>
<dbReference type="InterPro" id="IPR006542">
    <property type="entry name" value="DUF1093"/>
</dbReference>
<dbReference type="EMBL" id="CAUZLY010000013">
    <property type="protein sequence ID" value="CAK1254307.1"/>
    <property type="molecule type" value="Genomic_DNA"/>
</dbReference>
<gene>
    <name evidence="1" type="ORF">R82641_BJNNKPBH_01493</name>
</gene>
<protein>
    <submittedName>
        <fullName evidence="1">DUF1093 family (YxeA)</fullName>
    </submittedName>
</protein>
<dbReference type="Pfam" id="PF06486">
    <property type="entry name" value="DUF1093"/>
    <property type="match status" value="1"/>
</dbReference>
<evidence type="ECO:0000313" key="2">
    <source>
        <dbReference type="Proteomes" id="UP001314200"/>
    </source>
</evidence>
<sequence>MKKKVALSAVGLITILFGLGLFYQGVNYYQNTYADQIAYTKVPDQVPKKVVTKDDSGKVVPNSYSYNYTFTFVLIDGSQRKLDFALSGSTVKAYQPGAYLQANISKTRVVYGPEVVNKNKVPRDLQELLDKIEG</sequence>
<keyword evidence="2" id="KW-1185">Reference proteome</keyword>
<dbReference type="SUPFAM" id="SSF159121">
    <property type="entry name" value="BC4932-like"/>
    <property type="match status" value="1"/>
</dbReference>
<dbReference type="InterPro" id="IPR036166">
    <property type="entry name" value="YxeA-like_sf"/>
</dbReference>